<protein>
    <recommendedName>
        <fullName evidence="6">Tagatose-6-phosphate kinase</fullName>
        <ecNumber evidence="6">2.7.1.144</ecNumber>
    </recommendedName>
</protein>
<name>A0ABW2PWJ8_9BACL</name>
<dbReference type="Proteomes" id="UP001596505">
    <property type="component" value="Unassembled WGS sequence"/>
</dbReference>
<keyword evidence="5 6" id="KW-0067">ATP-binding</keyword>
<dbReference type="InterPro" id="IPR017583">
    <property type="entry name" value="Tagatose/fructose_Pkinase"/>
</dbReference>
<evidence type="ECO:0000313" key="9">
    <source>
        <dbReference type="Proteomes" id="UP001596505"/>
    </source>
</evidence>
<comment type="similarity">
    <text evidence="1">Belongs to the carbohydrate kinase pfkB family.</text>
</comment>
<keyword evidence="2 6" id="KW-0808">Transferase</keyword>
<evidence type="ECO:0000256" key="6">
    <source>
        <dbReference type="PIRNR" id="PIRNR000535"/>
    </source>
</evidence>
<comment type="caution">
    <text evidence="8">The sequence shown here is derived from an EMBL/GenBank/DDBJ whole genome shotgun (WGS) entry which is preliminary data.</text>
</comment>
<keyword evidence="4" id="KW-0418">Kinase</keyword>
<evidence type="ECO:0000256" key="4">
    <source>
        <dbReference type="ARBA" id="ARBA00022777"/>
    </source>
</evidence>
<evidence type="ECO:0000256" key="5">
    <source>
        <dbReference type="ARBA" id="ARBA00022840"/>
    </source>
</evidence>
<dbReference type="InterPro" id="IPR011611">
    <property type="entry name" value="PfkB_dom"/>
</dbReference>
<dbReference type="InterPro" id="IPR029056">
    <property type="entry name" value="Ribokinase-like"/>
</dbReference>
<dbReference type="Gene3D" id="3.40.1190.20">
    <property type="match status" value="1"/>
</dbReference>
<comment type="pathway">
    <text evidence="6">Carbohydrate metabolism; D-tagatose 6-phosphate degradation; D-glyceraldehyde 3-phosphate and glycerone phosphate from D-tagatose 6-phosphate: step 1/2.</text>
</comment>
<evidence type="ECO:0000313" key="8">
    <source>
        <dbReference type="EMBL" id="MFC7392070.1"/>
    </source>
</evidence>
<dbReference type="PANTHER" id="PTHR46566:SF5">
    <property type="entry name" value="1-PHOSPHOFRUCTOKINASE"/>
    <property type="match status" value="1"/>
</dbReference>
<feature type="domain" description="Carbohydrate kinase PfkB" evidence="7">
    <location>
        <begin position="12"/>
        <end position="293"/>
    </location>
</feature>
<keyword evidence="3 6" id="KW-0547">Nucleotide-binding</keyword>
<comment type="similarity">
    <text evidence="6">Belongs to the carbohydrate kinase PfkB family. LacC subfamily.</text>
</comment>
<keyword evidence="9" id="KW-1185">Reference proteome</keyword>
<dbReference type="CDD" id="cd01164">
    <property type="entry name" value="FruK_PfkB_like"/>
    <property type="match status" value="1"/>
</dbReference>
<evidence type="ECO:0000256" key="3">
    <source>
        <dbReference type="ARBA" id="ARBA00022741"/>
    </source>
</evidence>
<proteinExistence type="inferred from homology"/>
<dbReference type="RefSeq" id="WP_380963719.1">
    <property type="nucleotide sequence ID" value="NZ_JBHTCO010000004.1"/>
</dbReference>
<dbReference type="NCBIfam" id="TIGR03168">
    <property type="entry name" value="1-PFK"/>
    <property type="match status" value="1"/>
</dbReference>
<keyword evidence="6" id="KW-0423">Lactose metabolism</keyword>
<dbReference type="PIRSF" id="PIRSF000535">
    <property type="entry name" value="1PFK/6PFK/LacC"/>
    <property type="match status" value="1"/>
</dbReference>
<dbReference type="SUPFAM" id="SSF53613">
    <property type="entry name" value="Ribokinase-like"/>
    <property type="match status" value="1"/>
</dbReference>
<evidence type="ECO:0000256" key="1">
    <source>
        <dbReference type="ARBA" id="ARBA00005380"/>
    </source>
</evidence>
<evidence type="ECO:0000256" key="2">
    <source>
        <dbReference type="ARBA" id="ARBA00022679"/>
    </source>
</evidence>
<dbReference type="EC" id="2.7.1.144" evidence="6"/>
<organism evidence="8 9">
    <name type="scientific">Scopulibacillus cellulosilyticus</name>
    <dbReference type="NCBI Taxonomy" id="2665665"/>
    <lineage>
        <taxon>Bacteria</taxon>
        <taxon>Bacillati</taxon>
        <taxon>Bacillota</taxon>
        <taxon>Bacilli</taxon>
        <taxon>Bacillales</taxon>
        <taxon>Sporolactobacillaceae</taxon>
        <taxon>Scopulibacillus</taxon>
    </lineage>
</organism>
<accession>A0ABW2PWJ8</accession>
<evidence type="ECO:0000259" key="7">
    <source>
        <dbReference type="Pfam" id="PF00294"/>
    </source>
</evidence>
<dbReference type="EMBL" id="JBHTCO010000004">
    <property type="protein sequence ID" value="MFC7392070.1"/>
    <property type="molecule type" value="Genomic_DNA"/>
</dbReference>
<dbReference type="Pfam" id="PF00294">
    <property type="entry name" value="PfkB"/>
    <property type="match status" value="1"/>
</dbReference>
<sequence>MPLLTINLNPAIDTVYRVKSFNANEINRIHDVVKTAGGKGNNVARVAKSAGEEVYSLCFLGGGNGKWISSQLTEAGIYPVYEEIAGNTRTCIAVINERDNSITELLEPGPVISEKQQNQLLERLAVLTGMKAFDCITLSGSIPKGITDEWLDKLFAKLCAFGIPFIVDTSDIRLIDLLHHKPTVIKPNIHELESWMGTRLKEDNDIIQAGRHLCRKGAEIVVVSLGEKGVLAILEGGVYKVEVPKINPLSAVGAGDALVAGLALGFIKELPLPEILRKAAGFGTAATLSYTTGSIDNSRLPLLQNQVIVKKI</sequence>
<gene>
    <name evidence="8" type="ORF">ACFQRG_03670</name>
</gene>
<dbReference type="PANTHER" id="PTHR46566">
    <property type="entry name" value="1-PHOSPHOFRUCTOKINASE-RELATED"/>
    <property type="match status" value="1"/>
</dbReference>
<comment type="catalytic activity">
    <reaction evidence="6">
        <text>D-tagatofuranose 6-phosphate + ATP = D-tagatofuranose 1,6-bisphosphate + ADP + H(+)</text>
        <dbReference type="Rhea" id="RHEA:12420"/>
        <dbReference type="ChEBI" id="CHEBI:15378"/>
        <dbReference type="ChEBI" id="CHEBI:30616"/>
        <dbReference type="ChEBI" id="CHEBI:58694"/>
        <dbReference type="ChEBI" id="CHEBI:58695"/>
        <dbReference type="ChEBI" id="CHEBI:456216"/>
        <dbReference type="EC" id="2.7.1.144"/>
    </reaction>
</comment>
<reference evidence="9" key="1">
    <citation type="journal article" date="2019" name="Int. J. Syst. Evol. Microbiol.">
        <title>The Global Catalogue of Microorganisms (GCM) 10K type strain sequencing project: providing services to taxonomists for standard genome sequencing and annotation.</title>
        <authorList>
            <consortium name="The Broad Institute Genomics Platform"/>
            <consortium name="The Broad Institute Genome Sequencing Center for Infectious Disease"/>
            <person name="Wu L."/>
            <person name="Ma J."/>
        </authorList>
    </citation>
    <scope>NUCLEOTIDE SEQUENCE [LARGE SCALE GENOMIC DNA]</scope>
    <source>
        <strain evidence="9">CGMCC 1.16305</strain>
    </source>
</reference>